<evidence type="ECO:0000313" key="5">
    <source>
        <dbReference type="Proteomes" id="UP000660729"/>
    </source>
</evidence>
<feature type="chain" id="PRO_5034047385" description="Apple domain-containing protein" evidence="2">
    <location>
        <begin position="22"/>
        <end position="1352"/>
    </location>
</feature>
<dbReference type="Pfam" id="PF14295">
    <property type="entry name" value="PAN_4"/>
    <property type="match status" value="2"/>
</dbReference>
<dbReference type="Proteomes" id="UP000660729">
    <property type="component" value="Unassembled WGS sequence"/>
</dbReference>
<keyword evidence="2" id="KW-0732">Signal</keyword>
<evidence type="ECO:0000313" key="4">
    <source>
        <dbReference type="EMBL" id="KAF7185739.1"/>
    </source>
</evidence>
<feature type="domain" description="Apple" evidence="3">
    <location>
        <begin position="126"/>
        <end position="195"/>
    </location>
</feature>
<organism evidence="4 5">
    <name type="scientific">Pseudocercospora fuligena</name>
    <dbReference type="NCBI Taxonomy" id="685502"/>
    <lineage>
        <taxon>Eukaryota</taxon>
        <taxon>Fungi</taxon>
        <taxon>Dikarya</taxon>
        <taxon>Ascomycota</taxon>
        <taxon>Pezizomycotina</taxon>
        <taxon>Dothideomycetes</taxon>
        <taxon>Dothideomycetidae</taxon>
        <taxon>Mycosphaerellales</taxon>
        <taxon>Mycosphaerellaceae</taxon>
        <taxon>Pseudocercospora</taxon>
    </lineage>
</organism>
<accession>A0A8H6R5Z1</accession>
<dbReference type="OrthoDB" id="3656481at2759"/>
<dbReference type="EMBL" id="JABCIY010000310">
    <property type="protein sequence ID" value="KAF7185739.1"/>
    <property type="molecule type" value="Genomic_DNA"/>
</dbReference>
<sequence length="1352" mass="144703">MALLAEFLVLLISCLGATADAQTNPAVITRTVFSTCAHTSRSLPSEGWISTNGSTLPYTFNTPITYYAPNSTVAGISTTTRSSTTAPTCRQGSSLPISCPRSNATVYVPPDSCDGIRSNGSYITFCDENYEGVELGALADVPVAEDCIAECSRDNECRAVSYDTFQRSCTKKTNVTLQTRRLEPNVVFSFNLTYFVALELQQPIQPMPENTLPSTAPWSTTVTTTSTSSPSPTLSTPMVISTIATSISNVFLNTYVRGGTPVVTVFGGNTITYAFDGVATATVRGGLTTTYTTGGTTEVRTETTQGAVATPSIVSEAAVGACPAYNGRVYNDMTTNGSYVVACGSTYRGSISSVLARRQLQSRAAANECIFECQALGECKAFSYSGDRCTLYSEISGQLDSVDPAFSGVRIRVEEDDTSDVSITPAGTTQPTDTEVLISTILSVSTITSVVPASTITSILPASTFTVISSLPERTTTAVQVLVSTEPARTTTVIQPPQTSTILVTYTYFSAVPASTLVSTERFTYTSISNRFSTIISTQIVVSTLVSISAASTEIVTISQAASSYTYTTTFTSNLPASTIISTERFTTSLDGTTFISTERITSTLPASTVLTTATITTTENPSPLISTIIRTPPAETVISTLPAVITTFVETYTTREAPSIILQTTTIVSTPPASTIVSTAISIMPPSTIVSTYLTNLEASTVVYPSSAPGQTTTALFTTIEVSTALVTLVSTLEASTLIYYITQTVIPPAVTFTPLPETQTVLSIPPAETLTERITTISIPAAETFTQPTIIISTLAAPTLTEQTTIVSTLLTTDFVNITQTLVPPASTTTEQTTIVSTLLTTNLINITETLIPPVSTTTEQTTIVSTLPTTEFVSITETLIPPASTTTQPTTLITTQLTTVYAPASTVTESTTVVSTQSAIFYGATTCTSSNDGQIYVAEDGSRWTMTCGSGTTFAWGGSQIVYQQDPEHGYEYNIMRLTVPPSSFSDCIEHCSSQGTRCMGITWQGTACALLRRVHGLHRSEVPRGTARAVRISGSAGANSSQLLQNPALDTTDSWFYWNVLDSQGNGGPVLNNDQAAYFCQNVYYCGNWGYLSQTLVAKSGSYFTLSFKLAIDVSKNGQVPDDYIFYAPPDVSILFGTYYGDHPVSEVRTVSDINQTTVYFSGILLYPTTDIKVFPHPSFVAARTTIDDINFYTFDPSEATKALPVGPITLVSGASFAYTDLATETYRIPEVFYTQVSTISTRLRITLPDLVTQCRYEVSYVDYQSWAAYGYSTGIEYSIMASTLTTSGETVVSGNFAPEWSTQDLFVSFFCSGSGGSVLEVFDFNLTTDYVDGNYESYWNGIRPLEV</sequence>
<protein>
    <recommendedName>
        <fullName evidence="3">Apple domain-containing protein</fullName>
    </recommendedName>
</protein>
<feature type="signal peptide" evidence="2">
    <location>
        <begin position="1"/>
        <end position="21"/>
    </location>
</feature>
<reference evidence="4" key="1">
    <citation type="submission" date="2020-04" db="EMBL/GenBank/DDBJ databases">
        <title>Draft genome resource of the tomato pathogen Pseudocercospora fuligena.</title>
        <authorList>
            <person name="Zaccaron A."/>
        </authorList>
    </citation>
    <scope>NUCLEOTIDE SEQUENCE</scope>
    <source>
        <strain evidence="4">PF001</strain>
    </source>
</reference>
<evidence type="ECO:0000259" key="3">
    <source>
        <dbReference type="PROSITE" id="PS50948"/>
    </source>
</evidence>
<proteinExistence type="predicted"/>
<dbReference type="Gene3D" id="3.50.4.10">
    <property type="entry name" value="Hepatocyte Growth Factor"/>
    <property type="match status" value="1"/>
</dbReference>
<evidence type="ECO:0000256" key="1">
    <source>
        <dbReference type="SAM" id="MobiDB-lite"/>
    </source>
</evidence>
<dbReference type="Pfam" id="PF00024">
    <property type="entry name" value="PAN_1"/>
    <property type="match status" value="1"/>
</dbReference>
<name>A0A8H6R5Z1_9PEZI</name>
<comment type="caution">
    <text evidence="4">The sequence shown here is derived from an EMBL/GenBank/DDBJ whole genome shotgun (WGS) entry which is preliminary data.</text>
</comment>
<evidence type="ECO:0000256" key="2">
    <source>
        <dbReference type="SAM" id="SignalP"/>
    </source>
</evidence>
<keyword evidence="5" id="KW-1185">Reference proteome</keyword>
<gene>
    <name evidence="4" type="ORF">HII31_12970</name>
</gene>
<dbReference type="InterPro" id="IPR003609">
    <property type="entry name" value="Pan_app"/>
</dbReference>
<feature type="region of interest" description="Disordered" evidence="1">
    <location>
        <begin position="213"/>
        <end position="234"/>
    </location>
</feature>
<dbReference type="PROSITE" id="PS50948">
    <property type="entry name" value="PAN"/>
    <property type="match status" value="1"/>
</dbReference>